<keyword evidence="3" id="KW-0812">Transmembrane</keyword>
<dbReference type="Gene3D" id="1.10.10.1320">
    <property type="entry name" value="Anti-sigma factor, zinc-finger domain"/>
    <property type="match status" value="1"/>
</dbReference>
<feature type="transmembrane region" description="Helical" evidence="3">
    <location>
        <begin position="216"/>
        <end position="239"/>
    </location>
</feature>
<feature type="transmembrane region" description="Helical" evidence="3">
    <location>
        <begin position="187"/>
        <end position="209"/>
    </location>
</feature>
<evidence type="ECO:0000256" key="3">
    <source>
        <dbReference type="SAM" id="Phobius"/>
    </source>
</evidence>
<keyword evidence="6" id="KW-1185">Reference proteome</keyword>
<evidence type="ECO:0000256" key="1">
    <source>
        <dbReference type="ARBA" id="ARBA00023015"/>
    </source>
</evidence>
<evidence type="ECO:0000256" key="2">
    <source>
        <dbReference type="ARBA" id="ARBA00023163"/>
    </source>
</evidence>
<accession>A0ABN3HM04</accession>
<keyword evidence="3" id="KW-1133">Transmembrane helix</keyword>
<keyword evidence="2" id="KW-0804">Transcription</keyword>
<feature type="transmembrane region" description="Helical" evidence="3">
    <location>
        <begin position="90"/>
        <end position="114"/>
    </location>
</feature>
<keyword evidence="1" id="KW-0805">Transcription regulation</keyword>
<comment type="caution">
    <text evidence="5">The sequence shown here is derived from an EMBL/GenBank/DDBJ whole genome shotgun (WGS) entry which is preliminary data.</text>
</comment>
<gene>
    <name evidence="5" type="ORF">GCM10010170_091450</name>
</gene>
<evidence type="ECO:0000259" key="4">
    <source>
        <dbReference type="Pfam" id="PF13490"/>
    </source>
</evidence>
<keyword evidence="3" id="KW-0472">Membrane</keyword>
<dbReference type="RefSeq" id="WP_344618958.1">
    <property type="nucleotide sequence ID" value="NZ_BAAARV010000093.1"/>
</dbReference>
<dbReference type="Pfam" id="PF13490">
    <property type="entry name" value="zf-HC2"/>
    <property type="match status" value="1"/>
</dbReference>
<feature type="transmembrane region" description="Helical" evidence="3">
    <location>
        <begin position="245"/>
        <end position="262"/>
    </location>
</feature>
<sequence>MSWHVDEVTWRRYADGRLDPVAEAAVEQHVTSCPQCRGAARALVRDVEPLWRAVHAEITRPRRPWPYRILARLGVPETDLVVVGAARDLLLSWSVAVGAAVLCAVVTGMAPVHLPGGPPALFLMLAPLIPMLAVVATYDATDPFREVTSTTPFSKLRLALLRTVAALTAAVPLTVAVALVVPALHGYFAIWLLPGLALTVATLILLTWLTAWIASAVVGAGWLVAEAAAAGTGGIGAVATPAGQAGFALAVIVLGLVLVHLTNSRHARRVAR</sequence>
<name>A0ABN3HM04_9ACTN</name>
<dbReference type="InterPro" id="IPR027383">
    <property type="entry name" value="Znf_put"/>
</dbReference>
<dbReference type="Proteomes" id="UP001501444">
    <property type="component" value="Unassembled WGS sequence"/>
</dbReference>
<dbReference type="InterPro" id="IPR041916">
    <property type="entry name" value="Anti_sigma_zinc_sf"/>
</dbReference>
<evidence type="ECO:0000313" key="6">
    <source>
        <dbReference type="Proteomes" id="UP001501444"/>
    </source>
</evidence>
<proteinExistence type="predicted"/>
<organism evidence="5 6">
    <name type="scientific">Dactylosporangium salmoneum</name>
    <dbReference type="NCBI Taxonomy" id="53361"/>
    <lineage>
        <taxon>Bacteria</taxon>
        <taxon>Bacillati</taxon>
        <taxon>Actinomycetota</taxon>
        <taxon>Actinomycetes</taxon>
        <taxon>Micromonosporales</taxon>
        <taxon>Micromonosporaceae</taxon>
        <taxon>Dactylosporangium</taxon>
    </lineage>
</organism>
<protein>
    <recommendedName>
        <fullName evidence="4">Putative zinc-finger domain-containing protein</fullName>
    </recommendedName>
</protein>
<evidence type="ECO:0000313" key="5">
    <source>
        <dbReference type="EMBL" id="GAA2382859.1"/>
    </source>
</evidence>
<feature type="transmembrane region" description="Helical" evidence="3">
    <location>
        <begin position="159"/>
        <end position="181"/>
    </location>
</feature>
<feature type="domain" description="Putative zinc-finger" evidence="4">
    <location>
        <begin position="13"/>
        <end position="37"/>
    </location>
</feature>
<feature type="transmembrane region" description="Helical" evidence="3">
    <location>
        <begin position="120"/>
        <end position="138"/>
    </location>
</feature>
<reference evidence="5 6" key="1">
    <citation type="journal article" date="2019" name="Int. J. Syst. Evol. Microbiol.">
        <title>The Global Catalogue of Microorganisms (GCM) 10K type strain sequencing project: providing services to taxonomists for standard genome sequencing and annotation.</title>
        <authorList>
            <consortium name="The Broad Institute Genomics Platform"/>
            <consortium name="The Broad Institute Genome Sequencing Center for Infectious Disease"/>
            <person name="Wu L."/>
            <person name="Ma J."/>
        </authorList>
    </citation>
    <scope>NUCLEOTIDE SEQUENCE [LARGE SCALE GENOMIC DNA]</scope>
    <source>
        <strain evidence="5 6">JCM 3272</strain>
    </source>
</reference>
<dbReference type="EMBL" id="BAAARV010000093">
    <property type="protein sequence ID" value="GAA2382859.1"/>
    <property type="molecule type" value="Genomic_DNA"/>
</dbReference>